<accession>A0A9D9IHK5</accession>
<dbReference type="AlphaFoldDB" id="A0A9D9IHK5"/>
<proteinExistence type="predicted"/>
<dbReference type="EMBL" id="JADIMA010000012">
    <property type="protein sequence ID" value="MBO8472236.1"/>
    <property type="molecule type" value="Genomic_DNA"/>
</dbReference>
<name>A0A9D9IHK5_9BACT</name>
<reference evidence="1" key="2">
    <citation type="journal article" date="2021" name="PeerJ">
        <title>Extensive microbial diversity within the chicken gut microbiome revealed by metagenomics and culture.</title>
        <authorList>
            <person name="Gilroy R."/>
            <person name="Ravi A."/>
            <person name="Getino M."/>
            <person name="Pursley I."/>
            <person name="Horton D.L."/>
            <person name="Alikhan N.F."/>
            <person name="Baker D."/>
            <person name="Gharbi K."/>
            <person name="Hall N."/>
            <person name="Watson M."/>
            <person name="Adriaenssens E.M."/>
            <person name="Foster-Nyarko E."/>
            <person name="Jarju S."/>
            <person name="Secka A."/>
            <person name="Antonio M."/>
            <person name="Oren A."/>
            <person name="Chaudhuri R.R."/>
            <person name="La Ragione R."/>
            <person name="Hildebrand F."/>
            <person name="Pallen M.J."/>
        </authorList>
    </citation>
    <scope>NUCLEOTIDE SEQUENCE</scope>
    <source>
        <strain evidence="1">B1-8020</strain>
    </source>
</reference>
<evidence type="ECO:0000313" key="2">
    <source>
        <dbReference type="Proteomes" id="UP000823604"/>
    </source>
</evidence>
<gene>
    <name evidence="1" type="ORF">IAB81_01210</name>
</gene>
<protein>
    <submittedName>
        <fullName evidence="1">Uncharacterized protein</fullName>
    </submittedName>
</protein>
<comment type="caution">
    <text evidence="1">The sequence shown here is derived from an EMBL/GenBank/DDBJ whole genome shotgun (WGS) entry which is preliminary data.</text>
</comment>
<organism evidence="1 2">
    <name type="scientific">Candidatus Merdivivens pullicola</name>
    <dbReference type="NCBI Taxonomy" id="2840872"/>
    <lineage>
        <taxon>Bacteria</taxon>
        <taxon>Pseudomonadati</taxon>
        <taxon>Bacteroidota</taxon>
        <taxon>Bacteroidia</taxon>
        <taxon>Bacteroidales</taxon>
        <taxon>Muribaculaceae</taxon>
        <taxon>Muribaculaceae incertae sedis</taxon>
        <taxon>Candidatus Merdivivens</taxon>
    </lineage>
</organism>
<sequence>MRRVENVVEDGGKTLVGKQPVLPDCIISESLSAILAKQGVRDFGELPAKRRKDVINDLKYRYNITNMKQLARIVPDVPDGTDEHTHRL</sequence>
<evidence type="ECO:0000313" key="1">
    <source>
        <dbReference type="EMBL" id="MBO8472236.1"/>
    </source>
</evidence>
<reference evidence="1" key="1">
    <citation type="submission" date="2020-10" db="EMBL/GenBank/DDBJ databases">
        <authorList>
            <person name="Gilroy R."/>
        </authorList>
    </citation>
    <scope>NUCLEOTIDE SEQUENCE</scope>
    <source>
        <strain evidence="1">B1-8020</strain>
    </source>
</reference>
<dbReference type="Proteomes" id="UP000823604">
    <property type="component" value="Unassembled WGS sequence"/>
</dbReference>